<evidence type="ECO:0000256" key="9">
    <source>
        <dbReference type="ARBA" id="ARBA00022848"/>
    </source>
</evidence>
<evidence type="ECO:0000256" key="7">
    <source>
        <dbReference type="ARBA" id="ARBA00022723"/>
    </source>
</evidence>
<keyword evidence="13" id="KW-0472">Membrane</keyword>
<dbReference type="OrthoDB" id="6779282at2759"/>
<comment type="similarity">
    <text evidence="5">Belongs to the cytochrome P450 family.</text>
</comment>
<protein>
    <recommendedName>
        <fullName evidence="16">Cytochrome P450</fullName>
    </recommendedName>
</protein>
<gene>
    <name evidence="14" type="ORF">CALMAC_LOCUS14139</name>
</gene>
<dbReference type="InterPro" id="IPR036396">
    <property type="entry name" value="Cyt_P450_sf"/>
</dbReference>
<organism evidence="14 15">
    <name type="scientific">Callosobruchus maculatus</name>
    <name type="common">Southern cowpea weevil</name>
    <name type="synonym">Pulse bruchid</name>
    <dbReference type="NCBI Taxonomy" id="64391"/>
    <lineage>
        <taxon>Eukaryota</taxon>
        <taxon>Metazoa</taxon>
        <taxon>Ecdysozoa</taxon>
        <taxon>Arthropoda</taxon>
        <taxon>Hexapoda</taxon>
        <taxon>Insecta</taxon>
        <taxon>Pterygota</taxon>
        <taxon>Neoptera</taxon>
        <taxon>Endopterygota</taxon>
        <taxon>Coleoptera</taxon>
        <taxon>Polyphaga</taxon>
        <taxon>Cucujiformia</taxon>
        <taxon>Chrysomeloidea</taxon>
        <taxon>Chrysomelidae</taxon>
        <taxon>Bruchinae</taxon>
        <taxon>Bruchini</taxon>
        <taxon>Callosobruchus</taxon>
    </lineage>
</organism>
<comment type="function">
    <text evidence="2">May be involved in the metabolism of insect hormones and in the breakdown of synthetic insecticides.</text>
</comment>
<dbReference type="GO" id="GO:0016705">
    <property type="term" value="F:oxidoreductase activity, acting on paired donors, with incorporation or reduction of molecular oxygen"/>
    <property type="evidence" value="ECO:0007669"/>
    <property type="project" value="InterPro"/>
</dbReference>
<dbReference type="InterPro" id="IPR002401">
    <property type="entry name" value="Cyt_P450_E_grp-I"/>
</dbReference>
<evidence type="ECO:0000256" key="5">
    <source>
        <dbReference type="ARBA" id="ARBA00010617"/>
    </source>
</evidence>
<comment type="cofactor">
    <cofactor evidence="1">
        <name>heme</name>
        <dbReference type="ChEBI" id="CHEBI:30413"/>
    </cofactor>
</comment>
<dbReference type="GO" id="GO:0005506">
    <property type="term" value="F:iron ion binding"/>
    <property type="evidence" value="ECO:0007669"/>
    <property type="project" value="InterPro"/>
</dbReference>
<dbReference type="PANTHER" id="PTHR24291:SF189">
    <property type="entry name" value="CYTOCHROME P450 4C3-RELATED"/>
    <property type="match status" value="1"/>
</dbReference>
<comment type="subcellular location">
    <subcellularLocation>
        <location evidence="4">Endoplasmic reticulum membrane</location>
        <topology evidence="4">Peripheral membrane protein</topology>
    </subcellularLocation>
    <subcellularLocation>
        <location evidence="3">Microsome membrane</location>
        <topology evidence="3">Peripheral membrane protein</topology>
    </subcellularLocation>
</comment>
<evidence type="ECO:0000256" key="8">
    <source>
        <dbReference type="ARBA" id="ARBA00022824"/>
    </source>
</evidence>
<dbReference type="Pfam" id="PF00067">
    <property type="entry name" value="p450"/>
    <property type="match status" value="2"/>
</dbReference>
<evidence type="ECO:0000313" key="14">
    <source>
        <dbReference type="EMBL" id="VEN54741.1"/>
    </source>
</evidence>
<keyword evidence="6" id="KW-0349">Heme</keyword>
<dbReference type="GO" id="GO:0020037">
    <property type="term" value="F:heme binding"/>
    <property type="evidence" value="ECO:0007669"/>
    <property type="project" value="InterPro"/>
</dbReference>
<reference evidence="14 15" key="1">
    <citation type="submission" date="2019-01" db="EMBL/GenBank/DDBJ databases">
        <authorList>
            <person name="Sayadi A."/>
        </authorList>
    </citation>
    <scope>NUCLEOTIDE SEQUENCE [LARGE SCALE GENOMIC DNA]</scope>
</reference>
<dbReference type="InterPro" id="IPR001128">
    <property type="entry name" value="Cyt_P450"/>
</dbReference>
<keyword evidence="11" id="KW-0408">Iron</keyword>
<evidence type="ECO:0000256" key="3">
    <source>
        <dbReference type="ARBA" id="ARBA00004174"/>
    </source>
</evidence>
<name>A0A653D5D0_CALMS</name>
<evidence type="ECO:0000256" key="1">
    <source>
        <dbReference type="ARBA" id="ARBA00001971"/>
    </source>
</evidence>
<evidence type="ECO:0000256" key="6">
    <source>
        <dbReference type="ARBA" id="ARBA00022617"/>
    </source>
</evidence>
<keyword evidence="10" id="KW-0560">Oxidoreductase</keyword>
<keyword evidence="9" id="KW-0492">Microsome</keyword>
<evidence type="ECO:0000256" key="11">
    <source>
        <dbReference type="ARBA" id="ARBA00023004"/>
    </source>
</evidence>
<dbReference type="SUPFAM" id="SSF48264">
    <property type="entry name" value="Cytochrome P450"/>
    <property type="match status" value="2"/>
</dbReference>
<keyword evidence="15" id="KW-1185">Reference proteome</keyword>
<dbReference type="AlphaFoldDB" id="A0A653D5D0"/>
<evidence type="ECO:0000256" key="10">
    <source>
        <dbReference type="ARBA" id="ARBA00023002"/>
    </source>
</evidence>
<dbReference type="Proteomes" id="UP000410492">
    <property type="component" value="Unassembled WGS sequence"/>
</dbReference>
<evidence type="ECO:0000256" key="12">
    <source>
        <dbReference type="ARBA" id="ARBA00023033"/>
    </source>
</evidence>
<dbReference type="Gene3D" id="1.10.630.10">
    <property type="entry name" value="Cytochrome P450"/>
    <property type="match status" value="2"/>
</dbReference>
<evidence type="ECO:0000256" key="13">
    <source>
        <dbReference type="ARBA" id="ARBA00023136"/>
    </source>
</evidence>
<dbReference type="PANTHER" id="PTHR24291">
    <property type="entry name" value="CYTOCHROME P450 FAMILY 4"/>
    <property type="match status" value="1"/>
</dbReference>
<accession>A0A653D5D0</accession>
<dbReference type="InterPro" id="IPR050196">
    <property type="entry name" value="Cytochrome_P450_Monoox"/>
</dbReference>
<evidence type="ECO:0000313" key="15">
    <source>
        <dbReference type="Proteomes" id="UP000410492"/>
    </source>
</evidence>
<keyword evidence="8" id="KW-0256">Endoplasmic reticulum</keyword>
<evidence type="ECO:0000256" key="2">
    <source>
        <dbReference type="ARBA" id="ARBA00003690"/>
    </source>
</evidence>
<sequence>MLFTISIVVFTIGVVWSFKKFLKSMGFLLKSGYRFLKDPETALELLVTFHDIYPTIFTLPLSFRRCYFMSKPEYFEKVLSSHRTTDRPKVYSFLEELIGPNIFTASGSSWKKSRKIMGPYFTQKSVDSRMRVSFREAENLATNLANQAKADLDVVGLTSSCFIKVFCASLLGVGYKLDIPIVRRDVDRILSRTAQRGINWYYQPTSFMPSFPKVCQKYLHYSQTAGKAIICEKWKEIAEAKELINANKPLTIDSDTKPTSMIGDLLEHSEFTDERTLSEFVILLVAGFETSTSSLLFIFEALALHPNIQERLYEDIVNICGTEGPVTMEDLSRIEYADCVIKESLRLFPVVPIIGRYTQESLDIEIQNTGKILCAMILNASHQKIFLKSTHSVIYLSHTVSETVLTALEILVTFHDVYPPIFTLPLSFRRCYFISKPEYFDKVFSSHHTADRPTVFSYLEELIGPNILNSSGSSWKKSRKILAPYFTQKSVDSRLRISFQEAENLAVNLAKQAKTDLDVVGLTSSYFIQVVCASLLGVESKLDIPIVRRDVEMILTRAADRGIYWNYQPISFMPSFPKECQNYLLYSQTVGKTIISEKRKQLAEANELINTNRY</sequence>
<dbReference type="GO" id="GO:0004497">
    <property type="term" value="F:monooxygenase activity"/>
    <property type="evidence" value="ECO:0007669"/>
    <property type="project" value="UniProtKB-KW"/>
</dbReference>
<proteinExistence type="inferred from homology"/>
<keyword evidence="7" id="KW-0479">Metal-binding</keyword>
<dbReference type="EMBL" id="CAACVG010010008">
    <property type="protein sequence ID" value="VEN54741.1"/>
    <property type="molecule type" value="Genomic_DNA"/>
</dbReference>
<keyword evidence="12" id="KW-0503">Monooxygenase</keyword>
<dbReference type="PRINTS" id="PR00463">
    <property type="entry name" value="EP450I"/>
</dbReference>
<evidence type="ECO:0008006" key="16">
    <source>
        <dbReference type="Google" id="ProtNLM"/>
    </source>
</evidence>
<evidence type="ECO:0000256" key="4">
    <source>
        <dbReference type="ARBA" id="ARBA00004406"/>
    </source>
</evidence>